<evidence type="ECO:0000313" key="1">
    <source>
        <dbReference type="EMBL" id="KAK1127674.1"/>
    </source>
</evidence>
<organism evidence="1 2">
    <name type="scientific">Melipona bicolor</name>
    <dbReference type="NCBI Taxonomy" id="60889"/>
    <lineage>
        <taxon>Eukaryota</taxon>
        <taxon>Metazoa</taxon>
        <taxon>Ecdysozoa</taxon>
        <taxon>Arthropoda</taxon>
        <taxon>Hexapoda</taxon>
        <taxon>Insecta</taxon>
        <taxon>Pterygota</taxon>
        <taxon>Neoptera</taxon>
        <taxon>Endopterygota</taxon>
        <taxon>Hymenoptera</taxon>
        <taxon>Apocrita</taxon>
        <taxon>Aculeata</taxon>
        <taxon>Apoidea</taxon>
        <taxon>Anthophila</taxon>
        <taxon>Apidae</taxon>
        <taxon>Melipona</taxon>
    </lineage>
</organism>
<comment type="caution">
    <text evidence="1">The sequence shown here is derived from an EMBL/GenBank/DDBJ whole genome shotgun (WGS) entry which is preliminary data.</text>
</comment>
<name>A0AA40KP77_9HYME</name>
<gene>
    <name evidence="1" type="ORF">K0M31_003170</name>
</gene>
<accession>A0AA40KP77</accession>
<keyword evidence="2" id="KW-1185">Reference proteome</keyword>
<dbReference type="AlphaFoldDB" id="A0AA40KP77"/>
<dbReference type="EMBL" id="JAHYIQ010000011">
    <property type="protein sequence ID" value="KAK1127674.1"/>
    <property type="molecule type" value="Genomic_DNA"/>
</dbReference>
<protein>
    <submittedName>
        <fullName evidence="1">Uncharacterized protein</fullName>
    </submittedName>
</protein>
<proteinExistence type="predicted"/>
<sequence>MEQQEPERALNLLLEAAGKFHRIASPPHKDTHLAEIAASACMAQEGNVYRPEIFLS</sequence>
<dbReference type="Proteomes" id="UP001177670">
    <property type="component" value="Unassembled WGS sequence"/>
</dbReference>
<reference evidence="1" key="1">
    <citation type="submission" date="2021-10" db="EMBL/GenBank/DDBJ databases">
        <title>Melipona bicolor Genome sequencing and assembly.</title>
        <authorList>
            <person name="Araujo N.S."/>
            <person name="Arias M.C."/>
        </authorList>
    </citation>
    <scope>NUCLEOTIDE SEQUENCE</scope>
    <source>
        <strain evidence="1">USP_2M_L1-L4_2017</strain>
        <tissue evidence="1">Whole body</tissue>
    </source>
</reference>
<evidence type="ECO:0000313" key="2">
    <source>
        <dbReference type="Proteomes" id="UP001177670"/>
    </source>
</evidence>